<proteinExistence type="predicted"/>
<organism evidence="2">
    <name type="scientific">Human papillomavirus</name>
    <dbReference type="NCBI Taxonomy" id="10566"/>
    <lineage>
        <taxon>Viruses</taxon>
        <taxon>Monodnaviria</taxon>
        <taxon>Shotokuvirae</taxon>
        <taxon>Cossaviricota</taxon>
        <taxon>Papovaviricetes</taxon>
        <taxon>Zurhausenvirales</taxon>
        <taxon>Papillomaviridae</taxon>
    </lineage>
</organism>
<dbReference type="EMBL" id="MH777160">
    <property type="protein sequence ID" value="AYA93429.1"/>
    <property type="molecule type" value="Genomic_DNA"/>
</dbReference>
<accession>A0A385PHN2</accession>
<name>A0A385PHN2_9PAPI</name>
<feature type="region of interest" description="Disordered" evidence="1">
    <location>
        <begin position="61"/>
        <end position="115"/>
    </location>
</feature>
<protein>
    <submittedName>
        <fullName evidence="2">E4 protein</fullName>
    </submittedName>
</protein>
<reference evidence="2" key="1">
    <citation type="journal article" date="2018" name="Nat. Med.">
        <title>Expanded skin virome in DOCK8-deficient patients.</title>
        <authorList>
            <consortium name="NISC Comparative Sequencing Program"/>
            <person name="Tirosh O."/>
            <person name="Conlan S."/>
            <person name="Deming C."/>
            <person name="Lee-Lin S.Q."/>
            <person name="Huang X."/>
            <person name="Su H.C."/>
            <person name="Freeman A.F."/>
            <person name="Segre J.A."/>
            <person name="Kong H.H."/>
        </authorList>
    </citation>
    <scope>NUCLEOTIDE SEQUENCE</scope>
    <source>
        <strain evidence="2">HPV-mSK_012</strain>
    </source>
</reference>
<sequence>MAYTLKISRVTKTILLYLLLMQKDMVQLENGLYILKMKLCLLLSLVHKAHSPDLFKGLQKDLSRVPGTPHPMRKIPDDVKSKRESLARQPTRRHLNYDVDEDEEEPNKENLDPKEDERRRAFLGYLLDRLAEDILQYQEQVLHDLADLRQKLGIRQSSL</sequence>
<evidence type="ECO:0000313" key="2">
    <source>
        <dbReference type="EMBL" id="AYA93429.1"/>
    </source>
</evidence>
<feature type="compositionally biased region" description="Basic and acidic residues" evidence="1">
    <location>
        <begin position="74"/>
        <end position="86"/>
    </location>
</feature>
<evidence type="ECO:0000256" key="1">
    <source>
        <dbReference type="SAM" id="MobiDB-lite"/>
    </source>
</evidence>